<feature type="region of interest" description="Disordered" evidence="1">
    <location>
        <begin position="1"/>
        <end position="70"/>
    </location>
</feature>
<protein>
    <submittedName>
        <fullName evidence="2">Anthranilate synthase beta subunit, chloroplastic</fullName>
    </submittedName>
</protein>
<feature type="compositionally biased region" description="Low complexity" evidence="1">
    <location>
        <begin position="55"/>
        <end position="68"/>
    </location>
</feature>
<organism evidence="2">
    <name type="scientific">Sesamum angustifolium</name>
    <dbReference type="NCBI Taxonomy" id="2727405"/>
    <lineage>
        <taxon>Eukaryota</taxon>
        <taxon>Viridiplantae</taxon>
        <taxon>Streptophyta</taxon>
        <taxon>Embryophyta</taxon>
        <taxon>Tracheophyta</taxon>
        <taxon>Spermatophyta</taxon>
        <taxon>Magnoliopsida</taxon>
        <taxon>eudicotyledons</taxon>
        <taxon>Gunneridae</taxon>
        <taxon>Pentapetalae</taxon>
        <taxon>asterids</taxon>
        <taxon>lamiids</taxon>
        <taxon>Lamiales</taxon>
        <taxon>Pedaliaceae</taxon>
        <taxon>Sesamum</taxon>
    </lineage>
</organism>
<name>A0AAW2M5M7_9LAMI</name>
<gene>
    <name evidence="2" type="ORF">Sangu_1758700</name>
</gene>
<dbReference type="AlphaFoldDB" id="A0AAW2M5M7"/>
<proteinExistence type="predicted"/>
<reference evidence="2" key="1">
    <citation type="submission" date="2020-06" db="EMBL/GenBank/DDBJ databases">
        <authorList>
            <person name="Li T."/>
            <person name="Hu X."/>
            <person name="Zhang T."/>
            <person name="Song X."/>
            <person name="Zhang H."/>
            <person name="Dai N."/>
            <person name="Sheng W."/>
            <person name="Hou X."/>
            <person name="Wei L."/>
        </authorList>
    </citation>
    <scope>NUCLEOTIDE SEQUENCE</scope>
    <source>
        <strain evidence="2">G01</strain>
        <tissue evidence="2">Leaf</tissue>
    </source>
</reference>
<accession>A0AAW2M5M7</accession>
<evidence type="ECO:0000313" key="2">
    <source>
        <dbReference type="EMBL" id="KAL0326807.1"/>
    </source>
</evidence>
<dbReference type="EMBL" id="JACGWK010000011">
    <property type="protein sequence ID" value="KAL0326807.1"/>
    <property type="molecule type" value="Genomic_DNA"/>
</dbReference>
<evidence type="ECO:0000256" key="1">
    <source>
        <dbReference type="SAM" id="MobiDB-lite"/>
    </source>
</evidence>
<reference evidence="2" key="2">
    <citation type="journal article" date="2024" name="Plant">
        <title>Genomic evolution and insights into agronomic trait innovations of Sesamum species.</title>
        <authorList>
            <person name="Miao H."/>
            <person name="Wang L."/>
            <person name="Qu L."/>
            <person name="Liu H."/>
            <person name="Sun Y."/>
            <person name="Le M."/>
            <person name="Wang Q."/>
            <person name="Wei S."/>
            <person name="Zheng Y."/>
            <person name="Lin W."/>
            <person name="Duan Y."/>
            <person name="Cao H."/>
            <person name="Xiong S."/>
            <person name="Wang X."/>
            <person name="Wei L."/>
            <person name="Li C."/>
            <person name="Ma Q."/>
            <person name="Ju M."/>
            <person name="Zhao R."/>
            <person name="Li G."/>
            <person name="Mu C."/>
            <person name="Tian Q."/>
            <person name="Mei H."/>
            <person name="Zhang T."/>
            <person name="Gao T."/>
            <person name="Zhang H."/>
        </authorList>
    </citation>
    <scope>NUCLEOTIDE SEQUENCE</scope>
    <source>
        <strain evidence="2">G01</strain>
    </source>
</reference>
<comment type="caution">
    <text evidence="2">The sequence shown here is derived from an EMBL/GenBank/DDBJ whole genome shotgun (WGS) entry which is preliminary data.</text>
</comment>
<sequence length="112" mass="12259">MASLATPSASIKSPSSLILPPQKLPPPRTQALGFTSTLHHHTLSHSTHPKTTMAVSEKSSVSSVNSSSSKREVNPIIVIDNYDSFTYNLCQYMESWGVNSRFTEMMSSLLMS</sequence>
<feature type="compositionally biased region" description="Low complexity" evidence="1">
    <location>
        <begin position="7"/>
        <end position="21"/>
    </location>
</feature>